<feature type="region of interest" description="Disordered" evidence="1">
    <location>
        <begin position="1"/>
        <end position="25"/>
    </location>
</feature>
<evidence type="ECO:0000313" key="2">
    <source>
        <dbReference type="EMBL" id="PPE74599.1"/>
    </source>
</evidence>
<evidence type="ECO:0000313" key="3">
    <source>
        <dbReference type="Proteomes" id="UP000238220"/>
    </source>
</evidence>
<dbReference type="Proteomes" id="UP000238220">
    <property type="component" value="Unassembled WGS sequence"/>
</dbReference>
<protein>
    <submittedName>
        <fullName evidence="2">Uncharacterized protein</fullName>
    </submittedName>
</protein>
<feature type="compositionally biased region" description="Basic and acidic residues" evidence="1">
    <location>
        <begin position="1"/>
        <end position="14"/>
    </location>
</feature>
<gene>
    <name evidence="2" type="ORF">C3942_07500</name>
</gene>
<sequence>MKSYEKNSKAEASTKRPIKPSGAELYRDSSGKLVDEAFRKYDKEYLSFIANLDPAKRKIW</sequence>
<keyword evidence="3" id="KW-1185">Reference proteome</keyword>
<organism evidence="2 3">
    <name type="scientific">Solimonas fluminis</name>
    <dbReference type="NCBI Taxonomy" id="2086571"/>
    <lineage>
        <taxon>Bacteria</taxon>
        <taxon>Pseudomonadati</taxon>
        <taxon>Pseudomonadota</taxon>
        <taxon>Gammaproteobacteria</taxon>
        <taxon>Nevskiales</taxon>
        <taxon>Nevskiaceae</taxon>
        <taxon>Solimonas</taxon>
    </lineage>
</organism>
<name>A0A2S5THZ4_9GAMM</name>
<dbReference type="AlphaFoldDB" id="A0A2S5THZ4"/>
<dbReference type="RefSeq" id="WP_104229756.1">
    <property type="nucleotide sequence ID" value="NZ_PSNW01000003.1"/>
</dbReference>
<dbReference type="EMBL" id="PSNW01000003">
    <property type="protein sequence ID" value="PPE74599.1"/>
    <property type="molecule type" value="Genomic_DNA"/>
</dbReference>
<comment type="caution">
    <text evidence="2">The sequence shown here is derived from an EMBL/GenBank/DDBJ whole genome shotgun (WGS) entry which is preliminary data.</text>
</comment>
<accession>A0A2S5THZ4</accession>
<evidence type="ECO:0000256" key="1">
    <source>
        <dbReference type="SAM" id="MobiDB-lite"/>
    </source>
</evidence>
<proteinExistence type="predicted"/>
<reference evidence="2 3" key="1">
    <citation type="submission" date="2018-02" db="EMBL/GenBank/DDBJ databases">
        <title>Genome sequencing of Solimonas sp. HR-BB.</title>
        <authorList>
            <person name="Lee Y."/>
            <person name="Jeon C.O."/>
        </authorList>
    </citation>
    <scope>NUCLEOTIDE SEQUENCE [LARGE SCALE GENOMIC DNA]</scope>
    <source>
        <strain evidence="2 3">HR-BB</strain>
    </source>
</reference>